<comment type="caution">
    <text evidence="1">The sequence shown here is derived from an EMBL/GenBank/DDBJ whole genome shotgun (WGS) entry which is preliminary data.</text>
</comment>
<dbReference type="EMBL" id="JACANG010000001">
    <property type="protein sequence ID" value="MDM1717684.1"/>
    <property type="molecule type" value="Genomic_DNA"/>
</dbReference>
<proteinExistence type="predicted"/>
<reference evidence="1" key="1">
    <citation type="submission" date="2020-06" db="EMBL/GenBank/DDBJ databases">
        <authorList>
            <person name="Dong N."/>
        </authorList>
    </citation>
    <scope>NUCLEOTIDE SEQUENCE</scope>
    <source>
        <strain evidence="1">DF49-4</strain>
    </source>
</reference>
<evidence type="ECO:0000313" key="1">
    <source>
        <dbReference type="EMBL" id="MDM1717684.1"/>
    </source>
</evidence>
<protein>
    <recommendedName>
        <fullName evidence="3">Colicin D immunity protein domain-containing protein</fullName>
    </recommendedName>
</protein>
<evidence type="ECO:0000313" key="2">
    <source>
        <dbReference type="Proteomes" id="UP001174419"/>
    </source>
</evidence>
<evidence type="ECO:0008006" key="3">
    <source>
        <dbReference type="Google" id="ProtNLM"/>
    </source>
</evidence>
<reference evidence="1" key="2">
    <citation type="journal article" date="2022" name="Sci. Total Environ.">
        <title>Prevalence, transmission, and molecular epidemiology of tet(X)-positive bacteria among humans, animals, and environmental niches in China: An epidemiological, and genomic-based study.</title>
        <authorList>
            <person name="Dong N."/>
            <person name="Zeng Y."/>
            <person name="Cai C."/>
            <person name="Sun C."/>
            <person name="Lu J."/>
            <person name="Liu C."/>
            <person name="Zhou H."/>
            <person name="Sun Q."/>
            <person name="Shu L."/>
            <person name="Wang H."/>
            <person name="Wang Y."/>
            <person name="Wang S."/>
            <person name="Wu C."/>
            <person name="Chan E.W."/>
            <person name="Chen G."/>
            <person name="Shen Z."/>
            <person name="Chen S."/>
            <person name="Zhang R."/>
        </authorList>
    </citation>
    <scope>NUCLEOTIDE SEQUENCE</scope>
    <source>
        <strain evidence="1">DF49-4</strain>
    </source>
</reference>
<sequence>MPPMTENQVKFFLYDSIFTIAQKLELQTDDLQCTDKSLKLFVQKIVEKNTSVGHALENFIEKYLEWFKLLEKEPTYPITQTDLDIISARDAAQQALRSAYQTL</sequence>
<dbReference type="Proteomes" id="UP001174419">
    <property type="component" value="Unassembled WGS sequence"/>
</dbReference>
<dbReference type="AlphaFoldDB" id="A0AB35LWS1"/>
<gene>
    <name evidence="1" type="ORF">HX110_00650</name>
</gene>
<organism evidence="1 2">
    <name type="scientific">Acinetobacter towneri</name>
    <dbReference type="NCBI Taxonomy" id="202956"/>
    <lineage>
        <taxon>Bacteria</taxon>
        <taxon>Pseudomonadati</taxon>
        <taxon>Pseudomonadota</taxon>
        <taxon>Gammaproteobacteria</taxon>
        <taxon>Moraxellales</taxon>
        <taxon>Moraxellaceae</taxon>
        <taxon>Acinetobacter</taxon>
    </lineage>
</organism>
<dbReference type="RefSeq" id="WP_286380699.1">
    <property type="nucleotide sequence ID" value="NZ_JACANG010000001.1"/>
</dbReference>
<name>A0AB35LWS1_9GAMM</name>
<accession>A0AB35LWS1</accession>